<dbReference type="AlphaFoldDB" id="A0A5B7CN49"/>
<sequence length="32" mass="3788">MPSDCIKQSQNKTNMLVLLVDLRLYLCRDFTE</sequence>
<comment type="caution">
    <text evidence="1">The sequence shown here is derived from an EMBL/GenBank/DDBJ whole genome shotgun (WGS) entry which is preliminary data.</text>
</comment>
<evidence type="ECO:0000313" key="1">
    <source>
        <dbReference type="EMBL" id="MPC11162.1"/>
    </source>
</evidence>
<reference evidence="1 2" key="1">
    <citation type="submission" date="2019-05" db="EMBL/GenBank/DDBJ databases">
        <title>Another draft genome of Portunus trituberculatus and its Hox gene families provides insights of decapod evolution.</title>
        <authorList>
            <person name="Jeong J.-H."/>
            <person name="Song I."/>
            <person name="Kim S."/>
            <person name="Choi T."/>
            <person name="Kim D."/>
            <person name="Ryu S."/>
            <person name="Kim W."/>
        </authorList>
    </citation>
    <scope>NUCLEOTIDE SEQUENCE [LARGE SCALE GENOMIC DNA]</scope>
    <source>
        <tissue evidence="1">Muscle</tissue>
    </source>
</reference>
<dbReference type="Proteomes" id="UP000324222">
    <property type="component" value="Unassembled WGS sequence"/>
</dbReference>
<evidence type="ECO:0000313" key="2">
    <source>
        <dbReference type="Proteomes" id="UP000324222"/>
    </source>
</evidence>
<name>A0A5B7CN49_PORTR</name>
<organism evidence="1 2">
    <name type="scientific">Portunus trituberculatus</name>
    <name type="common">Swimming crab</name>
    <name type="synonym">Neptunus trituberculatus</name>
    <dbReference type="NCBI Taxonomy" id="210409"/>
    <lineage>
        <taxon>Eukaryota</taxon>
        <taxon>Metazoa</taxon>
        <taxon>Ecdysozoa</taxon>
        <taxon>Arthropoda</taxon>
        <taxon>Crustacea</taxon>
        <taxon>Multicrustacea</taxon>
        <taxon>Malacostraca</taxon>
        <taxon>Eumalacostraca</taxon>
        <taxon>Eucarida</taxon>
        <taxon>Decapoda</taxon>
        <taxon>Pleocyemata</taxon>
        <taxon>Brachyura</taxon>
        <taxon>Eubrachyura</taxon>
        <taxon>Portunoidea</taxon>
        <taxon>Portunidae</taxon>
        <taxon>Portuninae</taxon>
        <taxon>Portunus</taxon>
    </lineage>
</organism>
<dbReference type="EMBL" id="VSRR010000148">
    <property type="protein sequence ID" value="MPC11162.1"/>
    <property type="molecule type" value="Genomic_DNA"/>
</dbReference>
<protein>
    <submittedName>
        <fullName evidence="1">Uncharacterized protein</fullName>
    </submittedName>
</protein>
<gene>
    <name evidence="1" type="ORF">E2C01_003819</name>
</gene>
<accession>A0A5B7CN49</accession>
<proteinExistence type="predicted"/>
<keyword evidence="2" id="KW-1185">Reference proteome</keyword>